<dbReference type="Pfam" id="PF08016">
    <property type="entry name" value="PKD_channel"/>
    <property type="match status" value="1"/>
</dbReference>
<dbReference type="EMBL" id="HBGA01099155">
    <property type="protein sequence ID" value="CAD9025889.1"/>
    <property type="molecule type" value="Transcribed_RNA"/>
</dbReference>
<feature type="domain" description="Polycystin cation channel PKD1/PKD2" evidence="10">
    <location>
        <begin position="363"/>
        <end position="572"/>
    </location>
</feature>
<keyword evidence="3 9" id="KW-0812">Transmembrane</keyword>
<dbReference type="AlphaFoldDB" id="A0A7S1IXZ9"/>
<evidence type="ECO:0000313" key="12">
    <source>
        <dbReference type="EMBL" id="CAD9025889.1"/>
    </source>
</evidence>
<feature type="domain" description="Polycystin" evidence="11">
    <location>
        <begin position="161"/>
        <end position="348"/>
    </location>
</feature>
<keyword evidence="6" id="KW-0325">Glycoprotein</keyword>
<accession>A0A7S1IXZ9</accession>
<evidence type="ECO:0000256" key="4">
    <source>
        <dbReference type="ARBA" id="ARBA00022989"/>
    </source>
</evidence>
<evidence type="ECO:0000259" key="10">
    <source>
        <dbReference type="Pfam" id="PF08016"/>
    </source>
</evidence>
<comment type="subcellular location">
    <subcellularLocation>
        <location evidence="1">Membrane</location>
        <topology evidence="1">Multi-pass membrane protein</topology>
    </subcellularLocation>
</comment>
<feature type="transmembrane region" description="Helical" evidence="9">
    <location>
        <begin position="487"/>
        <end position="513"/>
    </location>
</feature>
<feature type="region of interest" description="Disordered" evidence="8">
    <location>
        <begin position="1"/>
        <end position="24"/>
    </location>
</feature>
<evidence type="ECO:0000259" key="11">
    <source>
        <dbReference type="Pfam" id="PF20519"/>
    </source>
</evidence>
<dbReference type="GO" id="GO:0016020">
    <property type="term" value="C:membrane"/>
    <property type="evidence" value="ECO:0007669"/>
    <property type="project" value="UniProtKB-SubCell"/>
</dbReference>
<dbReference type="InterPro" id="IPR051223">
    <property type="entry name" value="Polycystin"/>
</dbReference>
<evidence type="ECO:0000256" key="1">
    <source>
        <dbReference type="ARBA" id="ARBA00004141"/>
    </source>
</evidence>
<gene>
    <name evidence="12" type="ORF">EGYM00392_LOCUS37018</name>
</gene>
<dbReference type="InterPro" id="IPR003915">
    <property type="entry name" value="PKD_2"/>
</dbReference>
<dbReference type="Pfam" id="PF20519">
    <property type="entry name" value="Polycystin_dom"/>
    <property type="match status" value="1"/>
</dbReference>
<feature type="compositionally biased region" description="Polar residues" evidence="8">
    <location>
        <begin position="879"/>
        <end position="888"/>
    </location>
</feature>
<keyword evidence="5 9" id="KW-0472">Membrane</keyword>
<keyword evidence="4 9" id="KW-1133">Transmembrane helix</keyword>
<dbReference type="InterPro" id="IPR046791">
    <property type="entry name" value="Polycystin_dom"/>
</dbReference>
<dbReference type="PANTHER" id="PTHR10877:SF183">
    <property type="entry name" value="AT14535P-RELATED"/>
    <property type="match status" value="1"/>
</dbReference>
<dbReference type="Gene3D" id="1.10.287.70">
    <property type="match status" value="1"/>
</dbReference>
<dbReference type="PANTHER" id="PTHR10877">
    <property type="entry name" value="POLYCYSTIN FAMILY MEMBER"/>
    <property type="match status" value="1"/>
</dbReference>
<name>A0A7S1IXZ9_9EUGL</name>
<evidence type="ECO:0008006" key="13">
    <source>
        <dbReference type="Google" id="ProtNLM"/>
    </source>
</evidence>
<dbReference type="PRINTS" id="PR01433">
    <property type="entry name" value="POLYCYSTIN2"/>
</dbReference>
<sequence>MDLDEHSDGGTSSTPSDPFKDERVPPEVFEEQLEELASEQGLIDIFRRQMTSHSYKAQLYVKAYNEKRQVFLKSMLTQPLELKCVIKALQTRNAIQRDAVELVLYTCFWVSFIFWIHGAVGTAPFLMGYAVSARLQSAASPMPALISPFYESTFLDLGGPKDLYSWQQNILLPLLWSSSVPAGDLRVAAGSSILIGSIRFRTLWMPADECGTALTWTDGSSNTTCYKALSLPGQQTSPLTSSGNESIPPIYFSECPEDHKYELAGTLGKYPCEGYFVEVPFHVAQETAKVKFDYMTEVGFVDGFATRLYAGEFFYYNPSLNLYGSCKMMIEMNSEGTWMPRIRVRTFRVWTPAEVGLTIYDGFFILWILFYIGKLVKGWVQWKRHRDVDIKSLWFITDHVNVALLCTVVVLRWEWWKLCQNRSSFVVGADGYPGQLDQIQALWFVAQDLNSLNMVVTFIRILNFNLFRANDNIRAVLGTFSVIKSQILALGIIFAVLVVAYGMVGTILYGVHIEDFHTFWRSCSTLMLYLMGDFDYLLLSELEPTAAVFFFGSYVLLSVFVLLNFMIAFLTTGFLEESVPTEERRRLRLLQSITDSKTSRAARLECLLDRILSKDYVQIYRKHFLSQAVGRLQYGTRSGAVWDALLNYEKMKMALLTLSEQKDQDPVTICQLDFEQMMTIDTAKFVGEEYTMYLWYWLYPKVFRECTEVQDPREALGTQNDVEFFAEQFKSLLAPLFPNKDLVLYTGVETPRSDISNPYVERNEKSLGERLHPHPSVAQLLEDVEQRTGHLSEILATVIKLLEFADEKLTECLSGERLPANLPIVATDMPLASVIRHYRSLRPPAGRQVGSNPQIIENKGSKWLWNAMAVRPRKRFRRQSTQPPTASQPEPPDPASRARPKPESSRRVRPKSVRPKSKSKSKSKSQSKPKPDPPSRRKRLRKPKPQPSDKPASLTPETE</sequence>
<feature type="transmembrane region" description="Helical" evidence="9">
    <location>
        <begin position="102"/>
        <end position="126"/>
    </location>
</feature>
<protein>
    <recommendedName>
        <fullName evidence="13">Polycystin cation channel PKD1/PKD2 domain-containing protein</fullName>
    </recommendedName>
</protein>
<feature type="transmembrane region" description="Helical" evidence="9">
    <location>
        <begin position="519"/>
        <end position="539"/>
    </location>
</feature>
<feature type="region of interest" description="Disordered" evidence="8">
    <location>
        <begin position="873"/>
        <end position="959"/>
    </location>
</feature>
<feature type="transmembrane region" description="Helical" evidence="9">
    <location>
        <begin position="546"/>
        <end position="570"/>
    </location>
</feature>
<evidence type="ECO:0000256" key="5">
    <source>
        <dbReference type="ARBA" id="ARBA00023136"/>
    </source>
</evidence>
<feature type="transmembrane region" description="Helical" evidence="9">
    <location>
        <begin position="392"/>
        <end position="413"/>
    </location>
</feature>
<feature type="compositionally biased region" description="Basic residues" evidence="8">
    <location>
        <begin position="907"/>
        <end position="927"/>
    </location>
</feature>
<organism evidence="12">
    <name type="scientific">Eutreptiella gymnastica</name>
    <dbReference type="NCBI Taxonomy" id="73025"/>
    <lineage>
        <taxon>Eukaryota</taxon>
        <taxon>Discoba</taxon>
        <taxon>Euglenozoa</taxon>
        <taxon>Euglenida</taxon>
        <taxon>Spirocuta</taxon>
        <taxon>Euglenophyceae</taxon>
        <taxon>Eutreptiales</taxon>
        <taxon>Eutreptiaceae</taxon>
        <taxon>Eutreptiella</taxon>
    </lineage>
</organism>
<feature type="transmembrane region" description="Helical" evidence="9">
    <location>
        <begin position="349"/>
        <end position="372"/>
    </location>
</feature>
<comment type="similarity">
    <text evidence="2">Belongs to the polycystin family.</text>
</comment>
<feature type="disulfide bond" evidence="7">
    <location>
        <begin position="210"/>
        <end position="225"/>
    </location>
</feature>
<evidence type="ECO:0000256" key="2">
    <source>
        <dbReference type="ARBA" id="ARBA00007200"/>
    </source>
</evidence>
<evidence type="ECO:0000256" key="7">
    <source>
        <dbReference type="PIRSR" id="PIRSR603915-2"/>
    </source>
</evidence>
<evidence type="ECO:0000256" key="6">
    <source>
        <dbReference type="ARBA" id="ARBA00023180"/>
    </source>
</evidence>
<evidence type="ECO:0000256" key="8">
    <source>
        <dbReference type="SAM" id="MobiDB-lite"/>
    </source>
</evidence>
<dbReference type="InterPro" id="IPR013122">
    <property type="entry name" value="PKD1_2_channel"/>
</dbReference>
<evidence type="ECO:0000256" key="9">
    <source>
        <dbReference type="SAM" id="Phobius"/>
    </source>
</evidence>
<evidence type="ECO:0000256" key="3">
    <source>
        <dbReference type="ARBA" id="ARBA00022692"/>
    </source>
</evidence>
<dbReference type="GO" id="GO:0005509">
    <property type="term" value="F:calcium ion binding"/>
    <property type="evidence" value="ECO:0007669"/>
    <property type="project" value="InterPro"/>
</dbReference>
<proteinExistence type="inferred from homology"/>
<reference evidence="12" key="1">
    <citation type="submission" date="2021-01" db="EMBL/GenBank/DDBJ databases">
        <authorList>
            <person name="Corre E."/>
            <person name="Pelletier E."/>
            <person name="Niang G."/>
            <person name="Scheremetjew M."/>
            <person name="Finn R."/>
            <person name="Kale V."/>
            <person name="Holt S."/>
            <person name="Cochrane G."/>
            <person name="Meng A."/>
            <person name="Brown T."/>
            <person name="Cohen L."/>
        </authorList>
    </citation>
    <scope>NUCLEOTIDE SEQUENCE</scope>
    <source>
        <strain evidence="12">NIES-381</strain>
    </source>
</reference>